<evidence type="ECO:0000313" key="2">
    <source>
        <dbReference type="EMBL" id="MBB4288097.1"/>
    </source>
</evidence>
<accession>A0AAE2MF13</accession>
<dbReference type="AlphaFoldDB" id="A0AAE2MF13"/>
<evidence type="ECO:0008006" key="4">
    <source>
        <dbReference type="Google" id="ProtNLM"/>
    </source>
</evidence>
<reference evidence="2 3" key="1">
    <citation type="submission" date="2020-08" db="EMBL/GenBank/DDBJ databases">
        <title>Genomic Encyclopedia of Type Strains, Phase IV (KMG-V): Genome sequencing to study the core and pangenomes of soil and plant-associated prokaryotes.</title>
        <authorList>
            <person name="Whitman W."/>
        </authorList>
    </citation>
    <scope>NUCLEOTIDE SEQUENCE [LARGE SCALE GENOMIC DNA]</scope>
    <source>
        <strain evidence="2 3">SEMIA 415</strain>
    </source>
</reference>
<protein>
    <recommendedName>
        <fullName evidence="4">Peptidase M48 domain-containing protein</fullName>
    </recommendedName>
</protein>
<organism evidence="2 3">
    <name type="scientific">Rhizobium leguminosarum</name>
    <dbReference type="NCBI Taxonomy" id="384"/>
    <lineage>
        <taxon>Bacteria</taxon>
        <taxon>Pseudomonadati</taxon>
        <taxon>Pseudomonadota</taxon>
        <taxon>Alphaproteobacteria</taxon>
        <taxon>Hyphomicrobiales</taxon>
        <taxon>Rhizobiaceae</taxon>
        <taxon>Rhizobium/Agrobacterium group</taxon>
        <taxon>Rhizobium</taxon>
    </lineage>
</organism>
<evidence type="ECO:0000313" key="3">
    <source>
        <dbReference type="Proteomes" id="UP000538507"/>
    </source>
</evidence>
<proteinExistence type="predicted"/>
<gene>
    <name evidence="2" type="ORF">GGE16_000113</name>
</gene>
<feature type="chain" id="PRO_5041957947" description="Peptidase M48 domain-containing protein" evidence="1">
    <location>
        <begin position="28"/>
        <end position="420"/>
    </location>
</feature>
<dbReference type="Proteomes" id="UP000538507">
    <property type="component" value="Unassembled WGS sequence"/>
</dbReference>
<evidence type="ECO:0000256" key="1">
    <source>
        <dbReference type="SAM" id="SignalP"/>
    </source>
</evidence>
<dbReference type="EMBL" id="JACIGO010000001">
    <property type="protein sequence ID" value="MBB4288097.1"/>
    <property type="molecule type" value="Genomic_DNA"/>
</dbReference>
<name>A0AAE2MF13_RHILE</name>
<dbReference type="RefSeq" id="WP_183605399.1">
    <property type="nucleotide sequence ID" value="NZ_JACHAZ010000002.1"/>
</dbReference>
<keyword evidence="1" id="KW-0732">Signal</keyword>
<comment type="caution">
    <text evidence="2">The sequence shown here is derived from an EMBL/GenBank/DDBJ whole genome shotgun (WGS) entry which is preliminary data.</text>
</comment>
<feature type="signal peptide" evidence="1">
    <location>
        <begin position="1"/>
        <end position="27"/>
    </location>
</feature>
<sequence>MKAVWWIRRTFIIVVAAYLSLTCTALANPKTCVKRYYKERVSEGSAAGIAATDAERLVQEVASSIGLDKGFTVVPCYIEEKAHAWYASSDSDGVPEGEYLIYNPKWIQEVIGDDRTQAIAIFGHELGHLLNRHFTAQRKLSTKVQETQADRFAGCAVARMNGDWAGLEDVLSRLRNVKDDEYPNRNESLAAARKGFETCGGSVVPKKIAKPLFPYVGPPVTASVGDLSAKYPSGKWYAADDDGGAFFYITDVLGEEMTLIFTTYNGGQDVKKAEFQTVARYDVNSNGTLDPANRKKKAHVERMCGPYYEHLRATLESSQGGILDRPVERSRDLATERRFETNYCKYSRDNKCQTRGTTQETKINFNALGKVSLTRYYTKYVHYEPFQTSEGKQQWTSKTTWECGLATKVAEPSELVNLSR</sequence>